<gene>
    <name evidence="1" type="ORF">FHS92_001484</name>
</gene>
<proteinExistence type="predicted"/>
<comment type="caution">
    <text evidence="1">The sequence shown here is derived from an EMBL/GenBank/DDBJ whole genome shotgun (WGS) entry which is preliminary data.</text>
</comment>
<evidence type="ECO:0000313" key="1">
    <source>
        <dbReference type="EMBL" id="MBB6123755.1"/>
    </source>
</evidence>
<reference evidence="1 2" key="1">
    <citation type="submission" date="2020-08" db="EMBL/GenBank/DDBJ databases">
        <title>Genomic Encyclopedia of Type Strains, Phase IV (KMG-IV): sequencing the most valuable type-strain genomes for metagenomic binning, comparative biology and taxonomic classification.</title>
        <authorList>
            <person name="Goeker M."/>
        </authorList>
    </citation>
    <scope>NUCLEOTIDE SEQUENCE [LARGE SCALE GENOMIC DNA]</scope>
    <source>
        <strain evidence="1 2">DSM 102255</strain>
    </source>
</reference>
<dbReference type="Proteomes" id="UP000552700">
    <property type="component" value="Unassembled WGS sequence"/>
</dbReference>
<protein>
    <submittedName>
        <fullName evidence="1">Uncharacterized protein</fullName>
    </submittedName>
</protein>
<organism evidence="1 2">
    <name type="scientific">Sphingobium subterraneum</name>
    <dbReference type="NCBI Taxonomy" id="627688"/>
    <lineage>
        <taxon>Bacteria</taxon>
        <taxon>Pseudomonadati</taxon>
        <taxon>Pseudomonadota</taxon>
        <taxon>Alphaproteobacteria</taxon>
        <taxon>Sphingomonadales</taxon>
        <taxon>Sphingomonadaceae</taxon>
        <taxon>Sphingobium</taxon>
    </lineage>
</organism>
<accession>A0A841J5C0</accession>
<dbReference type="AlphaFoldDB" id="A0A841J5C0"/>
<evidence type="ECO:0000313" key="2">
    <source>
        <dbReference type="Proteomes" id="UP000552700"/>
    </source>
</evidence>
<name>A0A841J5C0_9SPHN</name>
<sequence>MIKDTLPVTHISPYGFARSNAAPRLPLAIEANKAAVATFQTLISAYLASKDWRSSPAARVVSRHS</sequence>
<dbReference type="EMBL" id="JACIJP010000002">
    <property type="protein sequence ID" value="MBB6123755.1"/>
    <property type="molecule type" value="Genomic_DNA"/>
</dbReference>
<keyword evidence="2" id="KW-1185">Reference proteome</keyword>